<dbReference type="AlphaFoldDB" id="A0A430A5D3"/>
<accession>A0A430A5D3</accession>
<dbReference type="InterPro" id="IPR023164">
    <property type="entry name" value="YqgQ-like_sf"/>
</dbReference>
<protein>
    <recommendedName>
        <fullName evidence="3">DUF910 domain-containing protein</fullName>
    </recommendedName>
</protein>
<reference evidence="1 2" key="1">
    <citation type="submission" date="2017-05" db="EMBL/GenBank/DDBJ databases">
        <title>Vagococcus spp. assemblies.</title>
        <authorList>
            <person name="Gulvik C.A."/>
        </authorList>
    </citation>
    <scope>NUCLEOTIDE SEQUENCE [LARGE SCALE GENOMIC DNA]</scope>
    <source>
        <strain evidence="1 2">CCUG 41755</strain>
    </source>
</reference>
<dbReference type="Gene3D" id="1.10.287.760">
    <property type="entry name" value="YqgQ-like"/>
    <property type="match status" value="1"/>
</dbReference>
<proteinExistence type="predicted"/>
<dbReference type="InterPro" id="IPR009256">
    <property type="entry name" value="YqgQ-like"/>
</dbReference>
<dbReference type="EMBL" id="NGJY01000004">
    <property type="protein sequence ID" value="RSU02023.1"/>
    <property type="molecule type" value="Genomic_DNA"/>
</dbReference>
<evidence type="ECO:0000313" key="2">
    <source>
        <dbReference type="Proteomes" id="UP000287101"/>
    </source>
</evidence>
<dbReference type="Pfam" id="PF06014">
    <property type="entry name" value="YqgQ-like"/>
    <property type="match status" value="1"/>
</dbReference>
<dbReference type="OrthoDB" id="2361671at2"/>
<dbReference type="Proteomes" id="UP000287101">
    <property type="component" value="Unassembled WGS sequence"/>
</dbReference>
<keyword evidence="2" id="KW-1185">Reference proteome</keyword>
<gene>
    <name evidence="1" type="ORF">CBF31_09675</name>
</gene>
<sequence>MRTLYDVQQLLKGFGSVIYVGKRLWDIEVMGIELDSLYKAEVIDLKTYHAAKVVLIREHELELKKQ</sequence>
<comment type="caution">
    <text evidence="1">The sequence shown here is derived from an EMBL/GenBank/DDBJ whole genome shotgun (WGS) entry which is preliminary data.</text>
</comment>
<evidence type="ECO:0008006" key="3">
    <source>
        <dbReference type="Google" id="ProtNLM"/>
    </source>
</evidence>
<name>A0A430A5D3_9ENTE</name>
<dbReference type="SUPFAM" id="SSF158379">
    <property type="entry name" value="YqgQ-like"/>
    <property type="match status" value="1"/>
</dbReference>
<organism evidence="1 2">
    <name type="scientific">Vagococcus fessus</name>
    <dbReference type="NCBI Taxonomy" id="120370"/>
    <lineage>
        <taxon>Bacteria</taxon>
        <taxon>Bacillati</taxon>
        <taxon>Bacillota</taxon>
        <taxon>Bacilli</taxon>
        <taxon>Lactobacillales</taxon>
        <taxon>Enterococcaceae</taxon>
        <taxon>Vagococcus</taxon>
    </lineage>
</organism>
<dbReference type="RefSeq" id="WP_126832496.1">
    <property type="nucleotide sequence ID" value="NZ_CBCRYB010000005.1"/>
</dbReference>
<evidence type="ECO:0000313" key="1">
    <source>
        <dbReference type="EMBL" id="RSU02023.1"/>
    </source>
</evidence>